<gene>
    <name evidence="1" type="ORF">Vadar_031991</name>
</gene>
<evidence type="ECO:0000313" key="1">
    <source>
        <dbReference type="EMBL" id="KAH7841601.1"/>
    </source>
</evidence>
<organism evidence="1 2">
    <name type="scientific">Vaccinium darrowii</name>
    <dbReference type="NCBI Taxonomy" id="229202"/>
    <lineage>
        <taxon>Eukaryota</taxon>
        <taxon>Viridiplantae</taxon>
        <taxon>Streptophyta</taxon>
        <taxon>Embryophyta</taxon>
        <taxon>Tracheophyta</taxon>
        <taxon>Spermatophyta</taxon>
        <taxon>Magnoliopsida</taxon>
        <taxon>eudicotyledons</taxon>
        <taxon>Gunneridae</taxon>
        <taxon>Pentapetalae</taxon>
        <taxon>asterids</taxon>
        <taxon>Ericales</taxon>
        <taxon>Ericaceae</taxon>
        <taxon>Vaccinioideae</taxon>
        <taxon>Vaccinieae</taxon>
        <taxon>Vaccinium</taxon>
    </lineage>
</organism>
<reference evidence="1 2" key="1">
    <citation type="journal article" date="2021" name="Hortic Res">
        <title>High-quality reference genome and annotation aids understanding of berry development for evergreen blueberry (Vaccinium darrowii).</title>
        <authorList>
            <person name="Yu J."/>
            <person name="Hulse-Kemp A.M."/>
            <person name="Babiker E."/>
            <person name="Staton M."/>
        </authorList>
    </citation>
    <scope>NUCLEOTIDE SEQUENCE [LARGE SCALE GENOMIC DNA]</scope>
    <source>
        <strain evidence="2">cv. NJ 8807/NJ 8810</strain>
        <tissue evidence="1">Young leaf</tissue>
    </source>
</reference>
<accession>A0ACB7XLJ1</accession>
<keyword evidence="2" id="KW-1185">Reference proteome</keyword>
<dbReference type="Proteomes" id="UP000828048">
    <property type="component" value="Chromosome 10"/>
</dbReference>
<sequence length="938" mass="101060">MAGTEISSLSAAAAAAAGIDIPAGSKLTPSVVNSFRIAAVADRLALHVWAAHKMDAVEFFNLCLSLSRGIDYAVANSEIPGRVQDLPRLLKQVCQQNTDSLLQAAIMVLMISVKNACKSGWFPTEDSNELLTLADEIGSNFCTVRDMNTQATNSLDIISTIMERFYPRMKMGQILAFLEVKPGYGTFAIDFHISKNSRPSAEETIRLFVAQTDNVDVSSCIITPPQVNFLLNGRGVDKRTNVNMETAPQVPTVVTQMLKFGTNLLQAVGQFSGSYIIVLAYMSNSSNLDHPALQDYVQPAVAALESDSEVIEGPSRISLNCPISSVNLEVMKFSFRRIKTPVKGHSCKHRQCFDFENYMDINSRRPSWRCPHCNQSVCFVDIRVDQNMVKVLKEVGEDVNDVIISADGSWNPVLETNDNADQPRDKSLNGQQDEPAQQEAGIPSDIMDLSVGDDVMDLDHVFENADSKPNTANLQSQSTVGDVMIPLGMNNTSELNQNAPPPLEDDFWSGIFLSTYASGALSAGGISGSAPAAHFMPSPVLTDAVTPALNQEPSTLRETALIPISTPPSQFSAPSHLPIQHSQLGTAMATNEYGRIPSITRQHHVNRSPVAVQALPAHTQGSLPQLRSVANSLIAQGPALGYQTPASTSVADGFNTGSTLMERQQQYTRVHLGPHQRPQMNSPSLPMHPAPHNWNGQQPSFNSSQAAPHIGPYRTSSGPMSERQNLRQQQPLNLRVPHGMGQSPSLSRPSSHSSLNFPRNHIPQGGTQSSQRLMGSAQQSGQVTRNPPSVPVPLQANRASPPSFPVNPNRFSAAGRDQRVNPGGTLQSAPTTDSLADLPAEQNWRPAGRMRGSLSGRAYSEALSQIIQPTPPVQAAPRPASNMMPPPPGIPAPLHVLMANNRNSALASQPVSHPPTESTSLAGSTRVLPEVSSGMQGM</sequence>
<proteinExistence type="predicted"/>
<protein>
    <submittedName>
        <fullName evidence="1">Uncharacterized protein</fullName>
    </submittedName>
</protein>
<name>A0ACB7XLJ1_9ERIC</name>
<comment type="caution">
    <text evidence="1">The sequence shown here is derived from an EMBL/GenBank/DDBJ whole genome shotgun (WGS) entry which is preliminary data.</text>
</comment>
<evidence type="ECO:0000313" key="2">
    <source>
        <dbReference type="Proteomes" id="UP000828048"/>
    </source>
</evidence>
<dbReference type="EMBL" id="CM037160">
    <property type="protein sequence ID" value="KAH7841601.1"/>
    <property type="molecule type" value="Genomic_DNA"/>
</dbReference>